<feature type="compositionally biased region" description="Basic residues" evidence="7">
    <location>
        <begin position="239"/>
        <end position="249"/>
    </location>
</feature>
<feature type="transmembrane region" description="Helical" evidence="8">
    <location>
        <begin position="193"/>
        <end position="209"/>
    </location>
</feature>
<keyword evidence="5 8" id="KW-1133">Transmembrane helix</keyword>
<dbReference type="EMBL" id="QTJV01000010">
    <property type="protein sequence ID" value="RFM31959.1"/>
    <property type="molecule type" value="Genomic_DNA"/>
</dbReference>
<dbReference type="AlphaFoldDB" id="A0A3E1NVL3"/>
<keyword evidence="11" id="KW-0645">Protease</keyword>
<dbReference type="InterPro" id="IPR046483">
    <property type="entry name" value="DUF6576"/>
</dbReference>
<comment type="subcellular location">
    <subcellularLocation>
        <location evidence="1">Membrane</location>
        <topology evidence="1">Multi-pass membrane protein</topology>
    </subcellularLocation>
</comment>
<keyword evidence="3 8" id="KW-0812">Transmembrane</keyword>
<feature type="domain" description="DUF6576" evidence="10">
    <location>
        <begin position="260"/>
        <end position="293"/>
    </location>
</feature>
<evidence type="ECO:0000256" key="7">
    <source>
        <dbReference type="SAM" id="MobiDB-lite"/>
    </source>
</evidence>
<dbReference type="GO" id="GO:0006508">
    <property type="term" value="P:proteolysis"/>
    <property type="evidence" value="ECO:0007669"/>
    <property type="project" value="UniProtKB-KW"/>
</dbReference>
<name>A0A3E1NVL3_9BACT</name>
<dbReference type="OrthoDB" id="680602at2"/>
<dbReference type="SUPFAM" id="SSF144091">
    <property type="entry name" value="Rhomboid-like"/>
    <property type="match status" value="1"/>
</dbReference>
<evidence type="ECO:0000256" key="4">
    <source>
        <dbReference type="ARBA" id="ARBA00022801"/>
    </source>
</evidence>
<dbReference type="RefSeq" id="WP_116856048.1">
    <property type="nucleotide sequence ID" value="NZ_QTJV01000010.1"/>
</dbReference>
<comment type="similarity">
    <text evidence="2">Belongs to the peptidase S54 family.</text>
</comment>
<evidence type="ECO:0000256" key="8">
    <source>
        <dbReference type="SAM" id="Phobius"/>
    </source>
</evidence>
<dbReference type="Pfam" id="PF01694">
    <property type="entry name" value="Rhomboid"/>
    <property type="match status" value="1"/>
</dbReference>
<feature type="region of interest" description="Disordered" evidence="7">
    <location>
        <begin position="239"/>
        <end position="259"/>
    </location>
</feature>
<dbReference type="Proteomes" id="UP000261174">
    <property type="component" value="Unassembled WGS sequence"/>
</dbReference>
<evidence type="ECO:0000256" key="5">
    <source>
        <dbReference type="ARBA" id="ARBA00022989"/>
    </source>
</evidence>
<feature type="transmembrane region" description="Helical" evidence="8">
    <location>
        <begin position="113"/>
        <end position="132"/>
    </location>
</feature>
<feature type="transmembrane region" description="Helical" evidence="8">
    <location>
        <begin position="170"/>
        <end position="187"/>
    </location>
</feature>
<evidence type="ECO:0000256" key="6">
    <source>
        <dbReference type="ARBA" id="ARBA00023136"/>
    </source>
</evidence>
<dbReference type="GO" id="GO:0004252">
    <property type="term" value="F:serine-type endopeptidase activity"/>
    <property type="evidence" value="ECO:0007669"/>
    <property type="project" value="InterPro"/>
</dbReference>
<evidence type="ECO:0000259" key="9">
    <source>
        <dbReference type="Pfam" id="PF01694"/>
    </source>
</evidence>
<evidence type="ECO:0000256" key="1">
    <source>
        <dbReference type="ARBA" id="ARBA00004141"/>
    </source>
</evidence>
<organism evidence="11 12">
    <name type="scientific">Chitinophaga silvisoli</name>
    <dbReference type="NCBI Taxonomy" id="2291814"/>
    <lineage>
        <taxon>Bacteria</taxon>
        <taxon>Pseudomonadati</taxon>
        <taxon>Bacteroidota</taxon>
        <taxon>Chitinophagia</taxon>
        <taxon>Chitinophagales</taxon>
        <taxon>Chitinophagaceae</taxon>
        <taxon>Chitinophaga</taxon>
    </lineage>
</organism>
<evidence type="ECO:0000256" key="3">
    <source>
        <dbReference type="ARBA" id="ARBA00022692"/>
    </source>
</evidence>
<dbReference type="Pfam" id="PF20216">
    <property type="entry name" value="DUF6576"/>
    <property type="match status" value="1"/>
</dbReference>
<dbReference type="InterPro" id="IPR050925">
    <property type="entry name" value="Rhomboid_protease_S54"/>
</dbReference>
<dbReference type="InterPro" id="IPR035952">
    <property type="entry name" value="Rhomboid-like_sf"/>
</dbReference>
<feature type="transmembrane region" description="Helical" evidence="8">
    <location>
        <begin position="138"/>
        <end position="158"/>
    </location>
</feature>
<dbReference type="GO" id="GO:0016020">
    <property type="term" value="C:membrane"/>
    <property type="evidence" value="ECO:0007669"/>
    <property type="project" value="UniProtKB-SubCell"/>
</dbReference>
<evidence type="ECO:0000313" key="12">
    <source>
        <dbReference type="Proteomes" id="UP000261174"/>
    </source>
</evidence>
<comment type="caution">
    <text evidence="11">The sequence shown here is derived from an EMBL/GenBank/DDBJ whole genome shotgun (WGS) entry which is preliminary data.</text>
</comment>
<evidence type="ECO:0000313" key="11">
    <source>
        <dbReference type="EMBL" id="RFM31959.1"/>
    </source>
</evidence>
<keyword evidence="4" id="KW-0378">Hydrolase</keyword>
<evidence type="ECO:0000256" key="2">
    <source>
        <dbReference type="ARBA" id="ARBA00009045"/>
    </source>
</evidence>
<gene>
    <name evidence="11" type="ORF">DXN04_24540</name>
</gene>
<reference evidence="11 12" key="1">
    <citation type="submission" date="2018-08" db="EMBL/GenBank/DDBJ databases">
        <title>Chitinophaga sp. K20C18050901, a novel bacterium isolated from forest soil.</title>
        <authorList>
            <person name="Wang C."/>
        </authorList>
    </citation>
    <scope>NUCLEOTIDE SEQUENCE [LARGE SCALE GENOMIC DNA]</scope>
    <source>
        <strain evidence="11 12">K20C18050901</strain>
    </source>
</reference>
<accession>A0A3E1NVL3</accession>
<feature type="domain" description="Peptidase S54 rhomboid" evidence="9">
    <location>
        <begin position="71"/>
        <end position="211"/>
    </location>
</feature>
<dbReference type="PANTHER" id="PTHR43731:SF14">
    <property type="entry name" value="PRESENILIN-ASSOCIATED RHOMBOID-LIKE PROTEIN, MITOCHONDRIAL"/>
    <property type="match status" value="1"/>
</dbReference>
<feature type="transmembrane region" description="Helical" evidence="8">
    <location>
        <begin position="23"/>
        <end position="46"/>
    </location>
</feature>
<dbReference type="InterPro" id="IPR022764">
    <property type="entry name" value="Peptidase_S54_rhomboid_dom"/>
</dbReference>
<feature type="transmembrane region" description="Helical" evidence="8">
    <location>
        <begin position="84"/>
        <end position="101"/>
    </location>
</feature>
<protein>
    <submittedName>
        <fullName evidence="11">Rhomboid family intramembrane serine protease</fullName>
    </submittedName>
</protein>
<keyword evidence="12" id="KW-1185">Reference proteome</keyword>
<keyword evidence="6 8" id="KW-0472">Membrane</keyword>
<sequence length="294" mass="33403">MNGTSFRSDIRYWLRQGNTINHLLFWNIVVFLALNIPRVIAYFVPAISGVDKLIYDQISLHAFLPVFITKPWGLVTYMFSHVEIFHIFFNMLTLYWFGNLFRSFLGNHRVLPLYLLGGLIGGLAYLLVFNIFKAPDLTLIGASASVVAILVACATKIPNYEVGLMFIGSVRLKWLALVVVVLDIISIGKGNEGGIVAHLGGALFGFLYIKMLDNGTDLCQPLVWLFNRRVRVEAMQSRTRRSFKPKKSPLKVVKSHPEENKQLRLDQLLDKINDRGMESLSPEEKAWLNKMSQE</sequence>
<dbReference type="Gene3D" id="1.20.1540.10">
    <property type="entry name" value="Rhomboid-like"/>
    <property type="match status" value="1"/>
</dbReference>
<proteinExistence type="inferred from homology"/>
<dbReference type="PANTHER" id="PTHR43731">
    <property type="entry name" value="RHOMBOID PROTEASE"/>
    <property type="match status" value="1"/>
</dbReference>
<evidence type="ECO:0000259" key="10">
    <source>
        <dbReference type="Pfam" id="PF20216"/>
    </source>
</evidence>